<feature type="region of interest" description="Disordered" evidence="1">
    <location>
        <begin position="1"/>
        <end position="24"/>
    </location>
</feature>
<dbReference type="EMBL" id="VJMJ01000205">
    <property type="protein sequence ID" value="KAF0726846.1"/>
    <property type="molecule type" value="Genomic_DNA"/>
</dbReference>
<dbReference type="AlphaFoldDB" id="A0A6G0WI25"/>
<dbReference type="VEuPathDB" id="FungiDB:AeMF1_013285"/>
<dbReference type="Proteomes" id="UP000481153">
    <property type="component" value="Unassembled WGS sequence"/>
</dbReference>
<evidence type="ECO:0000313" key="2">
    <source>
        <dbReference type="EMBL" id="KAF0726846.1"/>
    </source>
</evidence>
<accession>A0A6G0WI25</accession>
<comment type="caution">
    <text evidence="2">The sequence shown here is derived from an EMBL/GenBank/DDBJ whole genome shotgun (WGS) entry which is preliminary data.</text>
</comment>
<organism evidence="2 3">
    <name type="scientific">Aphanomyces euteiches</name>
    <dbReference type="NCBI Taxonomy" id="100861"/>
    <lineage>
        <taxon>Eukaryota</taxon>
        <taxon>Sar</taxon>
        <taxon>Stramenopiles</taxon>
        <taxon>Oomycota</taxon>
        <taxon>Saprolegniomycetes</taxon>
        <taxon>Saprolegniales</taxon>
        <taxon>Verrucalvaceae</taxon>
        <taxon>Aphanomyces</taxon>
    </lineage>
</organism>
<dbReference type="VEuPathDB" id="FungiDB:AeMF1_013286"/>
<proteinExistence type="predicted"/>
<sequence>MNALPYEDRRREGARMRKQEQRERERLEKERLLKLISKMEKKIDTLLASRYVAPMVLLNRLPHEVKAAVVQNRELTRHGNRLSSRLEELAKVISILSMWVFLQAPHEGLKPKPTMMESTLLGNEECRNTPVLAVWRPNRRRFDCLDAPWRRPYRNKDRSCPRHSQFTVFGNYSDVAQACWDTLLQELSSTVIDKIHDDLVYFYIEYGPMKTKLLRLAGMFRLKNRIVITQTTIAYDERYPMKEQESRLHGFGWTILDEIGEGITLWRQSNLFYTPVNQSRPLVLEEIGDFVHYQLQEGEPRETVIIKYHTMVENGYILQRDRLIKPKFPLLCEL</sequence>
<evidence type="ECO:0000256" key="1">
    <source>
        <dbReference type="SAM" id="MobiDB-lite"/>
    </source>
</evidence>
<protein>
    <submittedName>
        <fullName evidence="2">Uncharacterized protein</fullName>
    </submittedName>
</protein>
<keyword evidence="3" id="KW-1185">Reference proteome</keyword>
<reference evidence="2 3" key="1">
    <citation type="submission" date="2019-07" db="EMBL/GenBank/DDBJ databases">
        <title>Genomics analysis of Aphanomyces spp. identifies a new class of oomycete effector associated with host adaptation.</title>
        <authorList>
            <person name="Gaulin E."/>
        </authorList>
    </citation>
    <scope>NUCLEOTIDE SEQUENCE [LARGE SCALE GENOMIC DNA]</scope>
    <source>
        <strain evidence="2 3">ATCC 201684</strain>
    </source>
</reference>
<evidence type="ECO:0000313" key="3">
    <source>
        <dbReference type="Proteomes" id="UP000481153"/>
    </source>
</evidence>
<gene>
    <name evidence="2" type="ORF">Ae201684_014988</name>
</gene>
<name>A0A6G0WI25_9STRA</name>